<comment type="caution">
    <text evidence="1">The sequence shown here is derived from an EMBL/GenBank/DDBJ whole genome shotgun (WGS) entry which is preliminary data.</text>
</comment>
<evidence type="ECO:0000313" key="1">
    <source>
        <dbReference type="EMBL" id="CAL4190576.1"/>
    </source>
</evidence>
<dbReference type="Proteomes" id="UP001497623">
    <property type="component" value="Unassembled WGS sequence"/>
</dbReference>
<accession>A0AAV2SGK6</accession>
<dbReference type="SUPFAM" id="SSF52047">
    <property type="entry name" value="RNI-like"/>
    <property type="match status" value="1"/>
</dbReference>
<gene>
    <name evidence="1" type="ORF">MNOR_LOCUS36498</name>
</gene>
<organism evidence="1 2">
    <name type="scientific">Meganyctiphanes norvegica</name>
    <name type="common">Northern krill</name>
    <name type="synonym">Thysanopoda norvegica</name>
    <dbReference type="NCBI Taxonomy" id="48144"/>
    <lineage>
        <taxon>Eukaryota</taxon>
        <taxon>Metazoa</taxon>
        <taxon>Ecdysozoa</taxon>
        <taxon>Arthropoda</taxon>
        <taxon>Crustacea</taxon>
        <taxon>Multicrustacea</taxon>
        <taxon>Malacostraca</taxon>
        <taxon>Eumalacostraca</taxon>
        <taxon>Eucarida</taxon>
        <taxon>Euphausiacea</taxon>
        <taxon>Euphausiidae</taxon>
        <taxon>Meganyctiphanes</taxon>
    </lineage>
</organism>
<reference evidence="1 2" key="1">
    <citation type="submission" date="2024-05" db="EMBL/GenBank/DDBJ databases">
        <authorList>
            <person name="Wallberg A."/>
        </authorList>
    </citation>
    <scope>NUCLEOTIDE SEQUENCE [LARGE SCALE GENOMIC DNA]</scope>
</reference>
<sequence length="371" mass="41717">RKLKTLILACECEVSNAINDVQEDPNFAAGQKRFIKCLVAIYDRSPGDYLCVQPGGCPGLVKLVLPRMDDEDGDLADHMTKALANLSKLEELTGIPMLNSLAQLQANPDPPETLKLKQLNDIDTYNRRNMPDMENLTKILSNVKGIELFVSPNITKAFVERFKEVNFLKIELADFHIHISSFRSLSTLDIGLDFECAWPLVAALSRCRLQIQDLTLRNSTFKLGQGTEGTRPRIPSLQAVTLIKPSFIEGAAMRTLVGGCPNLCTIWITLSDDRNYCVDEFTDNLISDIAPHLSNLESFTAECQYKYNLYNELNCLLTMDAISLLLEHCPKLQTLGQLDCWNITDSDFTQLSLQVKIHNWDLKLLQGYEIS</sequence>
<protein>
    <submittedName>
        <fullName evidence="1">Uncharacterized protein</fullName>
    </submittedName>
</protein>
<evidence type="ECO:0000313" key="2">
    <source>
        <dbReference type="Proteomes" id="UP001497623"/>
    </source>
</evidence>
<feature type="non-terminal residue" evidence="1">
    <location>
        <position position="371"/>
    </location>
</feature>
<keyword evidence="2" id="KW-1185">Reference proteome</keyword>
<dbReference type="InterPro" id="IPR032675">
    <property type="entry name" value="LRR_dom_sf"/>
</dbReference>
<dbReference type="Gene3D" id="3.80.10.10">
    <property type="entry name" value="Ribonuclease Inhibitor"/>
    <property type="match status" value="1"/>
</dbReference>
<dbReference type="EMBL" id="CAXKWB010067051">
    <property type="protein sequence ID" value="CAL4190576.1"/>
    <property type="molecule type" value="Genomic_DNA"/>
</dbReference>
<feature type="non-terminal residue" evidence="1">
    <location>
        <position position="1"/>
    </location>
</feature>
<name>A0AAV2SGK6_MEGNR</name>
<proteinExistence type="predicted"/>
<dbReference type="AlphaFoldDB" id="A0AAV2SGK6"/>